<accession>A0A830D0K5</accession>
<keyword evidence="3" id="KW-0949">S-adenosyl-L-methionine</keyword>
<proteinExistence type="predicted"/>
<dbReference type="PANTHER" id="PTHR13271:SF134">
    <property type="entry name" value="OS01G0976450 PROTEIN"/>
    <property type="match status" value="1"/>
</dbReference>
<evidence type="ECO:0000259" key="4">
    <source>
        <dbReference type="PROSITE" id="PS50280"/>
    </source>
</evidence>
<dbReference type="InterPro" id="IPR015353">
    <property type="entry name" value="Rubisco_LSMT_subst-bd"/>
</dbReference>
<dbReference type="PROSITE" id="PS50280">
    <property type="entry name" value="SET"/>
    <property type="match status" value="1"/>
</dbReference>
<keyword evidence="1 5" id="KW-0489">Methyltransferase</keyword>
<gene>
    <name evidence="5" type="ORF">PHJA_002761800</name>
</gene>
<feature type="domain" description="SET" evidence="4">
    <location>
        <begin position="55"/>
        <end position="261"/>
    </location>
</feature>
<dbReference type="InterPro" id="IPR046341">
    <property type="entry name" value="SET_dom_sf"/>
</dbReference>
<name>A0A830D0K5_9LAMI</name>
<dbReference type="Gene3D" id="3.90.1420.10">
    <property type="entry name" value="Rubisco LSMT, substrate-binding domain"/>
    <property type="match status" value="1"/>
</dbReference>
<reference evidence="5" key="1">
    <citation type="submission" date="2020-07" db="EMBL/GenBank/DDBJ databases">
        <title>Ethylene signaling mediates host invasion by parasitic plants.</title>
        <authorList>
            <person name="Yoshida S."/>
        </authorList>
    </citation>
    <scope>NUCLEOTIDE SEQUENCE</scope>
    <source>
        <strain evidence="5">Okayama</strain>
    </source>
</reference>
<keyword evidence="6" id="KW-1185">Reference proteome</keyword>
<dbReference type="GO" id="GO:0032259">
    <property type="term" value="P:methylation"/>
    <property type="evidence" value="ECO:0007669"/>
    <property type="project" value="UniProtKB-KW"/>
</dbReference>
<evidence type="ECO:0000313" key="6">
    <source>
        <dbReference type="Proteomes" id="UP000653305"/>
    </source>
</evidence>
<dbReference type="InterPro" id="IPR001214">
    <property type="entry name" value="SET_dom"/>
</dbReference>
<dbReference type="AlphaFoldDB" id="A0A830D0K5"/>
<keyword evidence="2 5" id="KW-0808">Transferase</keyword>
<dbReference type="PANTHER" id="PTHR13271">
    <property type="entry name" value="UNCHARACTERIZED PUTATIVE METHYLTRANSFERASE"/>
    <property type="match status" value="1"/>
</dbReference>
<dbReference type="FunFam" id="3.90.1410.10:FF:000005">
    <property type="entry name" value="Ribulose-1,5 bisphosphate carboxylase/oxygenase large subunit N-methyltransferase, chloroplastic"/>
    <property type="match status" value="1"/>
</dbReference>
<dbReference type="OrthoDB" id="441812at2759"/>
<dbReference type="InterPro" id="IPR050600">
    <property type="entry name" value="SETD3_SETD6_MTase"/>
</dbReference>
<dbReference type="Pfam" id="PF09273">
    <property type="entry name" value="Rubis-subs-bind"/>
    <property type="match status" value="1"/>
</dbReference>
<protein>
    <submittedName>
        <fullName evidence="5">[fructose-bisphosphate aldolase]-lysine n-methyltransferase chloroplastic</fullName>
    </submittedName>
</protein>
<comment type="caution">
    <text evidence="5">The sequence shown here is derived from an EMBL/GenBank/DDBJ whole genome shotgun (WGS) entry which is preliminary data.</text>
</comment>
<dbReference type="GO" id="GO:0016279">
    <property type="term" value="F:protein-lysine N-methyltransferase activity"/>
    <property type="evidence" value="ECO:0007669"/>
    <property type="project" value="TreeGrafter"/>
</dbReference>
<evidence type="ECO:0000256" key="2">
    <source>
        <dbReference type="ARBA" id="ARBA00022679"/>
    </source>
</evidence>
<dbReference type="Pfam" id="PF00856">
    <property type="entry name" value="SET"/>
    <property type="match status" value="1"/>
</dbReference>
<evidence type="ECO:0000313" key="5">
    <source>
        <dbReference type="EMBL" id="GFQ06178.1"/>
    </source>
</evidence>
<dbReference type="EMBL" id="BMAC01001180">
    <property type="protein sequence ID" value="GFQ06178.1"/>
    <property type="molecule type" value="Genomic_DNA"/>
</dbReference>
<evidence type="ECO:0000256" key="1">
    <source>
        <dbReference type="ARBA" id="ARBA00022603"/>
    </source>
</evidence>
<dbReference type="Gene3D" id="3.90.1410.10">
    <property type="entry name" value="set domain protein methyltransferase, domain 1"/>
    <property type="match status" value="1"/>
</dbReference>
<evidence type="ECO:0000256" key="3">
    <source>
        <dbReference type="ARBA" id="ARBA00022691"/>
    </source>
</evidence>
<sequence>MLLHSVILTNTWLARTQRPVFSTLLRRYSISSDRAPHIDTDCYDFLSWLEHKSGAKFSSVLTIGNSSYGKTLYAAEDIQTGDCILKVPYSVQLAPDNLPPEINCLLGDEVGNIAKLALLILHEKILGNNSEWAPYITRLPKPDDMHSTVFWSDEELEMIRPSALYDETFQQKARIEKDFLLVKSALDWEDAMLREFVHAYGLVTSRAWESSRGVSMIPFADFLNHDGYSESYVLSDESKCHSEVIADRDFGPGDEVLITYGEFSNSTLLLDFGFTVSRNRYDRVRVGLNVPKHDGLYEQKVELLDRHQTPSVKDVNEFFSSSGNLFTIRNVKNGTKNGKGIPQSARAFCRVLICDSMRELNDLAIEAEGSDGRLARFPLKDGKREIEAHRYLLSEISRLIEKYNEYIELLVSGKSVLRTRLACDLLTGEVRVLKSAAVWLERYCSTLSTEDDTLL</sequence>
<organism evidence="5 6">
    <name type="scientific">Phtheirospermum japonicum</name>
    <dbReference type="NCBI Taxonomy" id="374723"/>
    <lineage>
        <taxon>Eukaryota</taxon>
        <taxon>Viridiplantae</taxon>
        <taxon>Streptophyta</taxon>
        <taxon>Embryophyta</taxon>
        <taxon>Tracheophyta</taxon>
        <taxon>Spermatophyta</taxon>
        <taxon>Magnoliopsida</taxon>
        <taxon>eudicotyledons</taxon>
        <taxon>Gunneridae</taxon>
        <taxon>Pentapetalae</taxon>
        <taxon>asterids</taxon>
        <taxon>lamiids</taxon>
        <taxon>Lamiales</taxon>
        <taxon>Orobanchaceae</taxon>
        <taxon>Orobanchaceae incertae sedis</taxon>
        <taxon>Phtheirospermum</taxon>
    </lineage>
</organism>
<dbReference type="InterPro" id="IPR036464">
    <property type="entry name" value="Rubisco_LSMT_subst-bd_sf"/>
</dbReference>
<dbReference type="Proteomes" id="UP000653305">
    <property type="component" value="Unassembled WGS sequence"/>
</dbReference>
<dbReference type="SUPFAM" id="SSF82199">
    <property type="entry name" value="SET domain"/>
    <property type="match status" value="1"/>
</dbReference>